<dbReference type="OrthoDB" id="1490886at2"/>
<keyword evidence="2" id="KW-1185">Reference proteome</keyword>
<gene>
    <name evidence="1" type="ORF">C7447_10373</name>
</gene>
<evidence type="ECO:0008006" key="3">
    <source>
        <dbReference type="Google" id="ProtNLM"/>
    </source>
</evidence>
<sequence length="235" mass="28240">MTKPTEIPIIDYAEFLLFGIEFSLVDFKKYQTEIESFLDKEKKSLDESYNKSLAELDQDDYKRYNQIAQDYYYRSGDIATLFPHNFRASFLIQIITFIEHELKLICEHYEIEKQTKYSINDLKGTNDIEKAKQFLEKSCNVNFRNLDKEWQFILKIKRIRNKLVHSQGFVKKTEKDWKVFNDFNNKLKYFDFSPKGELVEEPKLIIKNRLLIDDLLKVTEDFFNKLLGKELKYNC</sequence>
<accession>A0A5S5DPS6</accession>
<reference evidence="1 2" key="1">
    <citation type="submission" date="2019-07" db="EMBL/GenBank/DDBJ databases">
        <title>Genomic Encyclopedia of Type Strains, Phase IV (KMG-IV): sequencing the most valuable type-strain genomes for metagenomic binning, comparative biology and taxonomic classification.</title>
        <authorList>
            <person name="Goeker M."/>
        </authorList>
    </citation>
    <scope>NUCLEOTIDE SEQUENCE [LARGE SCALE GENOMIC DNA]</scope>
    <source>
        <strain evidence="1 2">DSM 18961</strain>
    </source>
</reference>
<proteinExistence type="predicted"/>
<protein>
    <recommendedName>
        <fullName evidence="3">RiboL-PSP-HEPN domain-containing protein</fullName>
    </recommendedName>
</protein>
<evidence type="ECO:0000313" key="1">
    <source>
        <dbReference type="EMBL" id="TYP97907.1"/>
    </source>
</evidence>
<dbReference type="EMBL" id="VNIA01000003">
    <property type="protein sequence ID" value="TYP97907.1"/>
    <property type="molecule type" value="Genomic_DNA"/>
</dbReference>
<name>A0A5S5DPS6_9FLAO</name>
<comment type="caution">
    <text evidence="1">The sequence shown here is derived from an EMBL/GenBank/DDBJ whole genome shotgun (WGS) entry which is preliminary data.</text>
</comment>
<dbReference type="AlphaFoldDB" id="A0A5S5DPS6"/>
<dbReference type="RefSeq" id="WP_148870254.1">
    <property type="nucleotide sequence ID" value="NZ_VNIA01000003.1"/>
</dbReference>
<dbReference type="Proteomes" id="UP000323136">
    <property type="component" value="Unassembled WGS sequence"/>
</dbReference>
<evidence type="ECO:0000313" key="2">
    <source>
        <dbReference type="Proteomes" id="UP000323136"/>
    </source>
</evidence>
<organism evidence="1 2">
    <name type="scientific">Tenacibaculum adriaticum</name>
    <dbReference type="NCBI Taxonomy" id="413713"/>
    <lineage>
        <taxon>Bacteria</taxon>
        <taxon>Pseudomonadati</taxon>
        <taxon>Bacteroidota</taxon>
        <taxon>Flavobacteriia</taxon>
        <taxon>Flavobacteriales</taxon>
        <taxon>Flavobacteriaceae</taxon>
        <taxon>Tenacibaculum</taxon>
    </lineage>
</organism>